<evidence type="ECO:0000313" key="14">
    <source>
        <dbReference type="Proteomes" id="UP000650511"/>
    </source>
</evidence>
<feature type="binding site" evidence="9">
    <location>
        <position position="190"/>
    </location>
    <ligand>
        <name>Zn(2+)</name>
        <dbReference type="ChEBI" id="CHEBI:29105"/>
    </ligand>
</feature>
<dbReference type="InterPro" id="IPR003476">
    <property type="entry name" value="Glyco_hydro_42"/>
</dbReference>
<dbReference type="Gene3D" id="3.40.50.880">
    <property type="match status" value="1"/>
</dbReference>
<evidence type="ECO:0000256" key="2">
    <source>
        <dbReference type="ARBA" id="ARBA00005940"/>
    </source>
</evidence>
<dbReference type="RefSeq" id="WP_130651020.1">
    <property type="nucleotide sequence ID" value="NZ_BMHA01000002.1"/>
</dbReference>
<organism evidence="13 14">
    <name type="scientific">Egicoccus halophilus</name>
    <dbReference type="NCBI Taxonomy" id="1670830"/>
    <lineage>
        <taxon>Bacteria</taxon>
        <taxon>Bacillati</taxon>
        <taxon>Actinomycetota</taxon>
        <taxon>Nitriliruptoria</taxon>
        <taxon>Egicoccales</taxon>
        <taxon>Egicoccaceae</taxon>
        <taxon>Egicoccus</taxon>
    </lineage>
</organism>
<dbReference type="SUPFAM" id="SSF51445">
    <property type="entry name" value="(Trans)glycosidases"/>
    <property type="match status" value="1"/>
</dbReference>
<comment type="similarity">
    <text evidence="2 6">Belongs to the glycosyl hydrolase 42 family.</text>
</comment>
<dbReference type="PANTHER" id="PTHR36447">
    <property type="entry name" value="BETA-GALACTOSIDASE GANA"/>
    <property type="match status" value="1"/>
</dbReference>
<evidence type="ECO:0000256" key="8">
    <source>
        <dbReference type="PIRSR" id="PIRSR001084-2"/>
    </source>
</evidence>
<evidence type="ECO:0000256" key="9">
    <source>
        <dbReference type="PIRSR" id="PIRSR001084-3"/>
    </source>
</evidence>
<feature type="binding site" evidence="9">
    <location>
        <position position="193"/>
    </location>
    <ligand>
        <name>Zn(2+)</name>
        <dbReference type="ChEBI" id="CHEBI:29105"/>
    </ligand>
</feature>
<sequence>MTIDLSQLTAAGAAPAVVPPPPATRRDGGRELGRALGGFAYGGDYNPEQWPEPVWKEDVALMQEAGVNLVTVGVFSWANLQPAPDTWRFDWLDRVLELLHEGGIGVDLATATASPPPWLARRHPDTLPVTREGTTLWPGGRQHYCPSSLRFREAATELATAMAQRYADHPALRLWHIGNEYGCHVAVCYCDRCAWAFRHWLVERYGDLDTLNDAWGTDFWSQRYGDFEEILPPRVAPTFPNPSQVLDYRRFASDALLSCYLAERAVLDEHAPQVPITTNAHPDIPAQDWWRWAAHLDVVSYDSYPDPADEVGTHVDAATAYDLMRGLGGERPWMLMEQAPSAVNWRDVNPMKSPGTMRRWSLQAVARGADAVMYFQWRASRAGAEKYHSGMVGHAGTEGSRTWDEIRTLGGELQQVRELAGSAVESDVAYVVDFDSWWALELPSQPSARLRAADQLRWLRRPLEEHGFAGRIVRPGDDLDGVRLLVLPNLYLCREETAAWLERFAEGGGVVVVGLFSGIVDANDRIHLGGYPAPLRDLLGIRVPEVDPLPDGAEIAVELAGAGAGSAGTATLWREPIELHGAEALATHVEGWLAGRPAATVHTFGEGAAYYLGARFDDETTGRLLLAAAERAGCRPPVAVPAGVEVRRRRAGDGRSWLVVCNHGADEVTIELPVPGTDLLADGGPSGTLTLAAGGATVVREERSA</sequence>
<dbReference type="Gene3D" id="2.60.40.1180">
    <property type="entry name" value="Golgi alpha-mannosidase II"/>
    <property type="match status" value="1"/>
</dbReference>
<dbReference type="InterPro" id="IPR029062">
    <property type="entry name" value="Class_I_gatase-like"/>
</dbReference>
<dbReference type="Pfam" id="PF08532">
    <property type="entry name" value="Glyco_hydro_42M"/>
    <property type="match status" value="1"/>
</dbReference>
<feature type="binding site" evidence="9">
    <location>
        <position position="145"/>
    </location>
    <ligand>
        <name>Zn(2+)</name>
        <dbReference type="ChEBI" id="CHEBI:29105"/>
    </ligand>
</feature>
<dbReference type="GO" id="GO:0004565">
    <property type="term" value="F:beta-galactosidase activity"/>
    <property type="evidence" value="ECO:0007669"/>
    <property type="project" value="UniProtKB-EC"/>
</dbReference>
<dbReference type="Gene3D" id="3.20.20.80">
    <property type="entry name" value="Glycosidases"/>
    <property type="match status" value="1"/>
</dbReference>
<dbReference type="EC" id="3.2.1.23" evidence="3 6"/>
<evidence type="ECO:0000256" key="1">
    <source>
        <dbReference type="ARBA" id="ARBA00001412"/>
    </source>
</evidence>
<dbReference type="InterPro" id="IPR013780">
    <property type="entry name" value="Glyco_hydro_b"/>
</dbReference>
<evidence type="ECO:0000259" key="12">
    <source>
        <dbReference type="Pfam" id="PF08533"/>
    </source>
</evidence>
<reference evidence="13" key="2">
    <citation type="submission" date="2020-09" db="EMBL/GenBank/DDBJ databases">
        <authorList>
            <person name="Sun Q."/>
            <person name="Zhou Y."/>
        </authorList>
    </citation>
    <scope>NUCLEOTIDE SEQUENCE</scope>
    <source>
        <strain evidence="13">CGMCC 1.14988</strain>
    </source>
</reference>
<feature type="binding site" evidence="8">
    <location>
        <position position="179"/>
    </location>
    <ligand>
        <name>substrate</name>
    </ligand>
</feature>
<dbReference type="InterPro" id="IPR013529">
    <property type="entry name" value="Glyco_hydro_42_N"/>
</dbReference>
<feature type="domain" description="Beta-galactosidase trimerisation" evidence="11">
    <location>
        <begin position="427"/>
        <end position="633"/>
    </location>
</feature>
<accession>A0A8J3EQW4</accession>
<comment type="catalytic activity">
    <reaction evidence="1 6">
        <text>Hydrolysis of terminal non-reducing beta-D-galactose residues in beta-D-galactosides.</text>
        <dbReference type="EC" id="3.2.1.23"/>
    </reaction>
</comment>
<evidence type="ECO:0000259" key="11">
    <source>
        <dbReference type="Pfam" id="PF08532"/>
    </source>
</evidence>
<evidence type="ECO:0000313" key="13">
    <source>
        <dbReference type="EMBL" id="GGI03534.1"/>
    </source>
</evidence>
<dbReference type="Proteomes" id="UP000650511">
    <property type="component" value="Unassembled WGS sequence"/>
</dbReference>
<feature type="domain" description="Glycoside hydrolase family 42 N-terminal" evidence="10">
    <location>
        <begin position="44"/>
        <end position="415"/>
    </location>
</feature>
<dbReference type="InterPro" id="IPR013738">
    <property type="entry name" value="Beta_galactosidase_Trimer"/>
</dbReference>
<dbReference type="Pfam" id="PF02449">
    <property type="entry name" value="Glyco_hydro_42"/>
    <property type="match status" value="1"/>
</dbReference>
<keyword evidence="4 6" id="KW-0378">Hydrolase</keyword>
<protein>
    <recommendedName>
        <fullName evidence="3 6">Beta-galactosidase</fullName>
        <shortName evidence="6">Beta-gal</shortName>
        <ecNumber evidence="3 6">3.2.1.23</ecNumber>
    </recommendedName>
</protein>
<comment type="caution">
    <text evidence="13">The sequence shown here is derived from an EMBL/GenBank/DDBJ whole genome shotgun (WGS) entry which is preliminary data.</text>
</comment>
<keyword evidence="9" id="KW-0862">Zinc</keyword>
<dbReference type="InterPro" id="IPR017853">
    <property type="entry name" value="GH"/>
</dbReference>
<feature type="binding site" evidence="9">
    <location>
        <position position="188"/>
    </location>
    <ligand>
        <name>Zn(2+)</name>
        <dbReference type="ChEBI" id="CHEBI:29105"/>
    </ligand>
</feature>
<dbReference type="OrthoDB" id="9800974at2"/>
<dbReference type="InterPro" id="IPR013739">
    <property type="entry name" value="Beta_galactosidase_C"/>
</dbReference>
<dbReference type="GO" id="GO:0009341">
    <property type="term" value="C:beta-galactosidase complex"/>
    <property type="evidence" value="ECO:0007669"/>
    <property type="project" value="InterPro"/>
</dbReference>
<feature type="domain" description="Beta-galactosidase C-terminal" evidence="12">
    <location>
        <begin position="643"/>
        <end position="701"/>
    </location>
</feature>
<keyword evidence="5 6" id="KW-0326">Glycosidase</keyword>
<evidence type="ECO:0000259" key="10">
    <source>
        <dbReference type="Pfam" id="PF02449"/>
    </source>
</evidence>
<feature type="active site" description="Nucleophile" evidence="7">
    <location>
        <position position="337"/>
    </location>
</feature>
<dbReference type="PANTHER" id="PTHR36447:SF1">
    <property type="entry name" value="BETA-GALACTOSIDASE GANA"/>
    <property type="match status" value="1"/>
</dbReference>
<feature type="active site" description="Proton donor" evidence="7">
    <location>
        <position position="180"/>
    </location>
</feature>
<feature type="binding site" evidence="8">
    <location>
        <position position="141"/>
    </location>
    <ligand>
        <name>substrate</name>
    </ligand>
</feature>
<evidence type="ECO:0000256" key="3">
    <source>
        <dbReference type="ARBA" id="ARBA00012756"/>
    </source>
</evidence>
<evidence type="ECO:0000256" key="4">
    <source>
        <dbReference type="ARBA" id="ARBA00022801"/>
    </source>
</evidence>
<reference evidence="13" key="1">
    <citation type="journal article" date="2014" name="Int. J. Syst. Evol. Microbiol.">
        <title>Complete genome sequence of Corynebacterium casei LMG S-19264T (=DSM 44701T), isolated from a smear-ripened cheese.</title>
        <authorList>
            <consortium name="US DOE Joint Genome Institute (JGI-PGF)"/>
            <person name="Walter F."/>
            <person name="Albersmeier A."/>
            <person name="Kalinowski J."/>
            <person name="Ruckert C."/>
        </authorList>
    </citation>
    <scope>NUCLEOTIDE SEQUENCE</scope>
    <source>
        <strain evidence="13">CGMCC 1.14988</strain>
    </source>
</reference>
<evidence type="ECO:0000256" key="6">
    <source>
        <dbReference type="PIRNR" id="PIRNR001084"/>
    </source>
</evidence>
<dbReference type="GO" id="GO:0006012">
    <property type="term" value="P:galactose metabolic process"/>
    <property type="evidence" value="ECO:0007669"/>
    <property type="project" value="InterPro"/>
</dbReference>
<dbReference type="AlphaFoldDB" id="A0A8J3EQW4"/>
<gene>
    <name evidence="13" type="ORF">GCM10011354_04510</name>
</gene>
<dbReference type="CDD" id="cd03143">
    <property type="entry name" value="A4_beta-galactosidase_middle_domain"/>
    <property type="match status" value="1"/>
</dbReference>
<evidence type="ECO:0000256" key="5">
    <source>
        <dbReference type="ARBA" id="ARBA00023295"/>
    </source>
</evidence>
<dbReference type="SUPFAM" id="SSF52317">
    <property type="entry name" value="Class I glutamine amidotransferase-like"/>
    <property type="match status" value="1"/>
</dbReference>
<name>A0A8J3EQW4_9ACTN</name>
<feature type="binding site" evidence="8">
    <location>
        <position position="345"/>
    </location>
    <ligand>
        <name>substrate</name>
    </ligand>
</feature>
<dbReference type="PIRSF" id="PIRSF001084">
    <property type="entry name" value="B-galactosidase"/>
    <property type="match status" value="1"/>
</dbReference>
<dbReference type="GO" id="GO:0046872">
    <property type="term" value="F:metal ion binding"/>
    <property type="evidence" value="ECO:0007669"/>
    <property type="project" value="UniProtKB-KW"/>
</dbReference>
<keyword evidence="9" id="KW-0479">Metal-binding</keyword>
<proteinExistence type="inferred from homology"/>
<evidence type="ECO:0000256" key="7">
    <source>
        <dbReference type="PIRSR" id="PIRSR001084-1"/>
    </source>
</evidence>
<dbReference type="EMBL" id="BMHA01000002">
    <property type="protein sequence ID" value="GGI03534.1"/>
    <property type="molecule type" value="Genomic_DNA"/>
</dbReference>
<dbReference type="Pfam" id="PF08533">
    <property type="entry name" value="Glyco_hydro_42C"/>
    <property type="match status" value="1"/>
</dbReference>
<keyword evidence="14" id="KW-1185">Reference proteome</keyword>